<gene>
    <name evidence="8" type="ORF">ACFYXI_14205</name>
</gene>
<dbReference type="EMBL" id="JBIASD010000008">
    <property type="protein sequence ID" value="MFF3666746.1"/>
    <property type="molecule type" value="Genomic_DNA"/>
</dbReference>
<dbReference type="InterPro" id="IPR036388">
    <property type="entry name" value="WH-like_DNA-bd_sf"/>
</dbReference>
<dbReference type="Gene3D" id="1.25.40.10">
    <property type="entry name" value="Tetratricopeptide repeat domain"/>
    <property type="match status" value="2"/>
</dbReference>
<dbReference type="Gene3D" id="1.10.10.10">
    <property type="entry name" value="Winged helix-like DNA-binding domain superfamily/Winged helix DNA-binding domain"/>
    <property type="match status" value="1"/>
</dbReference>
<evidence type="ECO:0000256" key="2">
    <source>
        <dbReference type="ARBA" id="ARBA00023015"/>
    </source>
</evidence>
<evidence type="ECO:0000256" key="3">
    <source>
        <dbReference type="ARBA" id="ARBA00023125"/>
    </source>
</evidence>
<dbReference type="PROSITE" id="PS51755">
    <property type="entry name" value="OMPR_PHOB"/>
    <property type="match status" value="1"/>
</dbReference>
<sequence>MSLSFRLLGNLEVWNTERRLDITARMRRALLALLLVDVGRVVPADALVERLWGGRPPSTPFGTLQAYVAQLRQTLEPERRPRHRPAVLLTRGTGYLLDVAPEQIDAFAFEDLVARGDLEAAFALWRGEPLAEFADAAWAVPYRTRLMEIYEAAAEDRVEAWLAGGRAESAVAELESMIARQPLRERRWAQLVRALYANGRQADALAAYHRCRTLLADELGIDPGPELRRLETAILAQDPSLPVGGRWKSAPAAPATAASTPDEPVGRERELAVLRDRVEGLRIAGGCLLLAGEPGIGKTTLAESARRFAAASGVPATWVRCVDATSAPAYWPWAQVLRDLGGPAANAALGVVTGEHPLPQGDRFQVYEAVLAALAAGPERRLVVFEDAHGADASSLELLRLIAGDLARLPFLFVVTSRDGTVLAAPAVERLAVGALPEEACARYVERALPGEPELAGELAGRSGGNPFFLGELVSLVRGGGTVGGVPEGVRDVIAQRVSALPERTREALTLAAVAGEALDPAVLAQAARMTGEELLVALDPALGAGLLVEDADSWGYRFRHGLIRDALYDSLGRVRRGGLHARIADALEATGAGATALALHYLAAGPLGDPEKSVRYARAAAALAVRQTAWSEAVAHLRDAAAVLIGNAELPMRCDVLVDLGQALRDAGEHAKAHEAIEEAVALATALDDPTRVIAAATAFIGVTTWGSREYGEHEPAVVGFLESQLEATAGDDAARVRILATLGLELRYSDRVADCAAYAEQALDLARRLDDPDLLALAFNAFLHACHGPSHFARTPPVTTEAIDLAARRGARRDEFAFRVQRVFEVTRAGDLTALDVQLARCRDLAAELRSPELTGQLRLAEATAALLSGRCDDAERLRDEGLRLIGLTGAPGLTWARLATDIALARARGALAAMSGSLLGMAENVPWSFSISRPAAVLALAESGREDEARGLAARWFAPPPEDWTWMFPMGLWSAVSALIGVPDPALLYARLLPHAGELAIAGVGLDCGGSVDSLLAGLAAAMGDKETARDHARRAVETEDRLGLVAWSPRSRSYLDWTCLRRTVGTLPPPVGGRTAL</sequence>
<dbReference type="InterPro" id="IPR011990">
    <property type="entry name" value="TPR-like_helical_dom_sf"/>
</dbReference>
<dbReference type="InterPro" id="IPR051677">
    <property type="entry name" value="AfsR-DnrI-RedD_regulator"/>
</dbReference>
<dbReference type="InterPro" id="IPR041664">
    <property type="entry name" value="AAA_16"/>
</dbReference>
<dbReference type="Pfam" id="PF00486">
    <property type="entry name" value="Trans_reg_C"/>
    <property type="match status" value="1"/>
</dbReference>
<dbReference type="PANTHER" id="PTHR35807:SF1">
    <property type="entry name" value="TRANSCRIPTIONAL REGULATOR REDD"/>
    <property type="match status" value="1"/>
</dbReference>
<dbReference type="InterPro" id="IPR027417">
    <property type="entry name" value="P-loop_NTPase"/>
</dbReference>
<evidence type="ECO:0000259" key="7">
    <source>
        <dbReference type="PROSITE" id="PS51755"/>
    </source>
</evidence>
<dbReference type="InterPro" id="IPR001867">
    <property type="entry name" value="OmpR/PhoB-type_DNA-bd"/>
</dbReference>
<name>A0ABW6SP55_9ACTN</name>
<accession>A0ABW6SP55</accession>
<feature type="compositionally biased region" description="Low complexity" evidence="6">
    <location>
        <begin position="249"/>
        <end position="261"/>
    </location>
</feature>
<organism evidence="8 9">
    <name type="scientific">Microtetraspora malaysiensis</name>
    <dbReference type="NCBI Taxonomy" id="161358"/>
    <lineage>
        <taxon>Bacteria</taxon>
        <taxon>Bacillati</taxon>
        <taxon>Actinomycetota</taxon>
        <taxon>Actinomycetes</taxon>
        <taxon>Streptosporangiales</taxon>
        <taxon>Streptosporangiaceae</taxon>
        <taxon>Microtetraspora</taxon>
    </lineage>
</organism>
<dbReference type="InterPro" id="IPR016032">
    <property type="entry name" value="Sig_transdc_resp-reg_C-effctor"/>
</dbReference>
<proteinExistence type="inferred from homology"/>
<comment type="similarity">
    <text evidence="1">Belongs to the AfsR/DnrI/RedD regulatory family.</text>
</comment>
<dbReference type="SMART" id="SM01043">
    <property type="entry name" value="BTAD"/>
    <property type="match status" value="1"/>
</dbReference>
<dbReference type="SUPFAM" id="SSF52540">
    <property type="entry name" value="P-loop containing nucleoside triphosphate hydrolases"/>
    <property type="match status" value="1"/>
</dbReference>
<feature type="region of interest" description="Disordered" evidence="6">
    <location>
        <begin position="245"/>
        <end position="266"/>
    </location>
</feature>
<dbReference type="RefSeq" id="WP_387411414.1">
    <property type="nucleotide sequence ID" value="NZ_JBIASD010000008.1"/>
</dbReference>
<feature type="DNA-binding region" description="OmpR/PhoB-type" evidence="5">
    <location>
        <begin position="1"/>
        <end position="99"/>
    </location>
</feature>
<protein>
    <submittedName>
        <fullName evidence="8">BTAD domain-containing putative transcriptional regulator</fullName>
    </submittedName>
</protein>
<evidence type="ECO:0000313" key="8">
    <source>
        <dbReference type="EMBL" id="MFF3666746.1"/>
    </source>
</evidence>
<dbReference type="Pfam" id="PF03704">
    <property type="entry name" value="BTAD"/>
    <property type="match status" value="1"/>
</dbReference>
<dbReference type="Pfam" id="PF13191">
    <property type="entry name" value="AAA_16"/>
    <property type="match status" value="1"/>
</dbReference>
<dbReference type="InterPro" id="IPR005158">
    <property type="entry name" value="BTAD"/>
</dbReference>
<keyword evidence="4" id="KW-0804">Transcription</keyword>
<evidence type="ECO:0000256" key="5">
    <source>
        <dbReference type="PROSITE-ProRule" id="PRU01091"/>
    </source>
</evidence>
<dbReference type="SUPFAM" id="SSF46894">
    <property type="entry name" value="C-terminal effector domain of the bipartite response regulators"/>
    <property type="match status" value="1"/>
</dbReference>
<evidence type="ECO:0000313" key="9">
    <source>
        <dbReference type="Proteomes" id="UP001602013"/>
    </source>
</evidence>
<dbReference type="SMART" id="SM00862">
    <property type="entry name" value="Trans_reg_C"/>
    <property type="match status" value="1"/>
</dbReference>
<keyword evidence="9" id="KW-1185">Reference proteome</keyword>
<dbReference type="PANTHER" id="PTHR35807">
    <property type="entry name" value="TRANSCRIPTIONAL REGULATOR REDD-RELATED"/>
    <property type="match status" value="1"/>
</dbReference>
<evidence type="ECO:0000256" key="4">
    <source>
        <dbReference type="ARBA" id="ARBA00023163"/>
    </source>
</evidence>
<keyword evidence="2" id="KW-0805">Transcription regulation</keyword>
<dbReference type="CDD" id="cd15831">
    <property type="entry name" value="BTAD"/>
    <property type="match status" value="1"/>
</dbReference>
<dbReference type="SUPFAM" id="SSF48452">
    <property type="entry name" value="TPR-like"/>
    <property type="match status" value="2"/>
</dbReference>
<feature type="domain" description="OmpR/PhoB-type" evidence="7">
    <location>
        <begin position="1"/>
        <end position="99"/>
    </location>
</feature>
<keyword evidence="3 5" id="KW-0238">DNA-binding</keyword>
<dbReference type="Proteomes" id="UP001602013">
    <property type="component" value="Unassembled WGS sequence"/>
</dbReference>
<comment type="caution">
    <text evidence="8">The sequence shown here is derived from an EMBL/GenBank/DDBJ whole genome shotgun (WGS) entry which is preliminary data.</text>
</comment>
<evidence type="ECO:0000256" key="6">
    <source>
        <dbReference type="SAM" id="MobiDB-lite"/>
    </source>
</evidence>
<evidence type="ECO:0000256" key="1">
    <source>
        <dbReference type="ARBA" id="ARBA00005820"/>
    </source>
</evidence>
<reference evidence="8 9" key="1">
    <citation type="submission" date="2024-10" db="EMBL/GenBank/DDBJ databases">
        <title>The Natural Products Discovery Center: Release of the First 8490 Sequenced Strains for Exploring Actinobacteria Biosynthetic Diversity.</title>
        <authorList>
            <person name="Kalkreuter E."/>
            <person name="Kautsar S.A."/>
            <person name="Yang D."/>
            <person name="Bader C.D."/>
            <person name="Teijaro C.N."/>
            <person name="Fluegel L."/>
            <person name="Davis C.M."/>
            <person name="Simpson J.R."/>
            <person name="Lauterbach L."/>
            <person name="Steele A.D."/>
            <person name="Gui C."/>
            <person name="Meng S."/>
            <person name="Li G."/>
            <person name="Viehrig K."/>
            <person name="Ye F."/>
            <person name="Su P."/>
            <person name="Kiefer A.F."/>
            <person name="Nichols A."/>
            <person name="Cepeda A.J."/>
            <person name="Yan W."/>
            <person name="Fan B."/>
            <person name="Jiang Y."/>
            <person name="Adhikari A."/>
            <person name="Zheng C.-J."/>
            <person name="Schuster L."/>
            <person name="Cowan T.M."/>
            <person name="Smanski M.J."/>
            <person name="Chevrette M.G."/>
            <person name="De Carvalho L.P.S."/>
            <person name="Shen B."/>
        </authorList>
    </citation>
    <scope>NUCLEOTIDE SEQUENCE [LARGE SCALE GENOMIC DNA]</scope>
    <source>
        <strain evidence="8 9">NPDC002173</strain>
    </source>
</reference>